<evidence type="ECO:0000313" key="4">
    <source>
        <dbReference type="Proteomes" id="UP000033202"/>
    </source>
</evidence>
<feature type="compositionally biased region" description="Low complexity" evidence="1">
    <location>
        <begin position="77"/>
        <end position="86"/>
    </location>
</feature>
<dbReference type="AlphaFoldDB" id="A0A0E9MQF1"/>
<evidence type="ECO:0000256" key="1">
    <source>
        <dbReference type="SAM" id="MobiDB-lite"/>
    </source>
</evidence>
<dbReference type="RefSeq" id="WP_046348790.1">
    <property type="nucleotide sequence ID" value="NZ_BBWU01000042.1"/>
</dbReference>
<comment type="caution">
    <text evidence="3">The sequence shown here is derived from an EMBL/GenBank/DDBJ whole genome shotgun (WGS) entry which is preliminary data.</text>
</comment>
<dbReference type="Gene3D" id="3.30.1150.10">
    <property type="match status" value="1"/>
</dbReference>
<keyword evidence="2" id="KW-0472">Membrane</keyword>
<keyword evidence="2" id="KW-0812">Transmembrane</keyword>
<accession>A0A0E9MQF1</accession>
<keyword evidence="2" id="KW-1133">Transmembrane helix</keyword>
<organism evidence="3 4">
    <name type="scientific">Sphingomonas changbaiensis NBRC 104936</name>
    <dbReference type="NCBI Taxonomy" id="1219043"/>
    <lineage>
        <taxon>Bacteria</taxon>
        <taxon>Pseudomonadati</taxon>
        <taxon>Pseudomonadota</taxon>
        <taxon>Alphaproteobacteria</taxon>
        <taxon>Sphingomonadales</taxon>
        <taxon>Sphingomonadaceae</taxon>
        <taxon>Sphingomonas</taxon>
    </lineage>
</organism>
<evidence type="ECO:0000313" key="3">
    <source>
        <dbReference type="EMBL" id="GAO39982.1"/>
    </source>
</evidence>
<evidence type="ECO:0000256" key="2">
    <source>
        <dbReference type="SAM" id="Phobius"/>
    </source>
</evidence>
<feature type="region of interest" description="Disordered" evidence="1">
    <location>
        <begin position="54"/>
        <end position="139"/>
    </location>
</feature>
<reference evidence="3 4" key="1">
    <citation type="submission" date="2015-04" db="EMBL/GenBank/DDBJ databases">
        <title>Whole genome shotgun sequence of Sphingomonas changbaiensis NBRC 104936.</title>
        <authorList>
            <person name="Katano-Makiyama Y."/>
            <person name="Hosoyama A."/>
            <person name="Hashimoto M."/>
            <person name="Noguchi M."/>
            <person name="Tsuchikane K."/>
            <person name="Ohji S."/>
            <person name="Yamazoe A."/>
            <person name="Ichikawa N."/>
            <person name="Kimura A."/>
            <person name="Fujita N."/>
        </authorList>
    </citation>
    <scope>NUCLEOTIDE SEQUENCE [LARGE SCALE GENOMIC DNA]</scope>
    <source>
        <strain evidence="3 4">NBRC 104936</strain>
    </source>
</reference>
<gene>
    <name evidence="3" type="primary">tolA</name>
    <name evidence="3" type="ORF">SCH01S_42_00250</name>
</gene>
<sequence length="264" mass="27695">MDRAEKLGLGAATAGHVVLFGLLSVGFLATPNPLKIERHPVEVTFTDEVGLEATAPRASQQPPATSVAPEFGRPEEAAPAEAQNQPEPAPAPAEPAPAPVPTPTPKPNKPPVRERAEASKPAPSKPAEHKARGARLGPDFLKGITEAASTSRTAEASAANIGPKVQASLAAELKRQLKPHWRPPSGADVEKLRVTIVANLALDGTIVGQPRVIGPTGVTPSNRAQASLFAERALAAVKLAAPYNFPKDYYAAWKTIKPQLYEGL</sequence>
<proteinExistence type="predicted"/>
<name>A0A0E9MQF1_9SPHN</name>
<protein>
    <submittedName>
        <fullName evidence="3">Protein TolA</fullName>
    </submittedName>
</protein>
<keyword evidence="4" id="KW-1185">Reference proteome</keyword>
<dbReference type="OrthoDB" id="7161229at2"/>
<dbReference type="STRING" id="1219043.SCH01S_42_00250"/>
<dbReference type="Proteomes" id="UP000033202">
    <property type="component" value="Unassembled WGS sequence"/>
</dbReference>
<feature type="compositionally biased region" description="Pro residues" evidence="1">
    <location>
        <begin position="87"/>
        <end position="110"/>
    </location>
</feature>
<feature type="transmembrane region" description="Helical" evidence="2">
    <location>
        <begin position="7"/>
        <end position="29"/>
    </location>
</feature>
<dbReference type="EMBL" id="BBWU01000042">
    <property type="protein sequence ID" value="GAO39982.1"/>
    <property type="molecule type" value="Genomic_DNA"/>
</dbReference>